<dbReference type="PANTHER" id="PTHR34295:SF1">
    <property type="entry name" value="BIOTIN TRANSPORTER BIOY"/>
    <property type="match status" value="1"/>
</dbReference>
<organism evidence="4 5">
    <name type="scientific">Anaerotalea alkaliphila</name>
    <dbReference type="NCBI Taxonomy" id="2662126"/>
    <lineage>
        <taxon>Bacteria</taxon>
        <taxon>Bacillati</taxon>
        <taxon>Bacillota</taxon>
        <taxon>Clostridia</taxon>
        <taxon>Eubacteriales</taxon>
        <taxon>Anaerotalea</taxon>
    </lineage>
</organism>
<dbReference type="PANTHER" id="PTHR34295">
    <property type="entry name" value="BIOTIN TRANSPORTER BIOY"/>
    <property type="match status" value="1"/>
</dbReference>
<dbReference type="Proteomes" id="UP000461585">
    <property type="component" value="Unassembled WGS sequence"/>
</dbReference>
<keyword evidence="3" id="KW-1133">Transmembrane helix</keyword>
<accession>A0A7X5HX71</accession>
<dbReference type="Pfam" id="PF02632">
    <property type="entry name" value="BioY"/>
    <property type="match status" value="1"/>
</dbReference>
<feature type="transmembrane region" description="Helical" evidence="3">
    <location>
        <begin position="30"/>
        <end position="49"/>
    </location>
</feature>
<keyword evidence="2" id="KW-1003">Cell membrane</keyword>
<evidence type="ECO:0000256" key="3">
    <source>
        <dbReference type="SAM" id="Phobius"/>
    </source>
</evidence>
<gene>
    <name evidence="4" type="ORF">GXN74_11110</name>
</gene>
<sequence length="186" mass="19385">MKLTTKEMILVAMFAALAAVGAFIKVPTPIVPFTLQFLFVSFAGLILGARKGAMAVGLYILIGLTGIPVFANGGGITYVFQPTFGYLLGFVACAFVVGLANPRNKKTSFPRTALSLLGGLAAVYAIGVPYMYMVVNLVMGKSMTVVQALGAGMLPFLATDLAQIIVISLAAVLVLPKLKRAGVLPA</sequence>
<feature type="transmembrane region" description="Helical" evidence="3">
    <location>
        <begin position="7"/>
        <end position="24"/>
    </location>
</feature>
<feature type="transmembrane region" description="Helical" evidence="3">
    <location>
        <begin position="56"/>
        <end position="78"/>
    </location>
</feature>
<dbReference type="GO" id="GO:0015225">
    <property type="term" value="F:biotin transmembrane transporter activity"/>
    <property type="evidence" value="ECO:0007669"/>
    <property type="project" value="UniProtKB-UniRule"/>
</dbReference>
<dbReference type="GO" id="GO:0005886">
    <property type="term" value="C:plasma membrane"/>
    <property type="evidence" value="ECO:0007669"/>
    <property type="project" value="UniProtKB-SubCell"/>
</dbReference>
<feature type="transmembrane region" description="Helical" evidence="3">
    <location>
        <begin position="153"/>
        <end position="175"/>
    </location>
</feature>
<proteinExistence type="inferred from homology"/>
<evidence type="ECO:0000313" key="5">
    <source>
        <dbReference type="Proteomes" id="UP000461585"/>
    </source>
</evidence>
<dbReference type="AlphaFoldDB" id="A0A7X5HX71"/>
<evidence type="ECO:0000313" key="4">
    <source>
        <dbReference type="EMBL" id="NDL68290.1"/>
    </source>
</evidence>
<keyword evidence="5" id="KW-1185">Reference proteome</keyword>
<comment type="caution">
    <text evidence="4">The sequence shown here is derived from an EMBL/GenBank/DDBJ whole genome shotgun (WGS) entry which is preliminary data.</text>
</comment>
<dbReference type="PIRSF" id="PIRSF016661">
    <property type="entry name" value="BioY"/>
    <property type="match status" value="1"/>
</dbReference>
<dbReference type="InterPro" id="IPR003784">
    <property type="entry name" value="BioY"/>
</dbReference>
<protein>
    <recommendedName>
        <fullName evidence="2">Biotin transporter</fullName>
    </recommendedName>
</protein>
<feature type="transmembrane region" description="Helical" evidence="3">
    <location>
        <begin position="113"/>
        <end position="133"/>
    </location>
</feature>
<evidence type="ECO:0000256" key="2">
    <source>
        <dbReference type="PIRNR" id="PIRNR016661"/>
    </source>
</evidence>
<comment type="similarity">
    <text evidence="1 2">Belongs to the BioY family.</text>
</comment>
<comment type="subcellular location">
    <subcellularLocation>
        <location evidence="2">Cell membrane</location>
        <topology evidence="2">Multi-pass membrane protein</topology>
    </subcellularLocation>
</comment>
<keyword evidence="3" id="KW-0812">Transmembrane</keyword>
<dbReference type="RefSeq" id="WP_162371013.1">
    <property type="nucleotide sequence ID" value="NZ_JAAEEH010000033.1"/>
</dbReference>
<name>A0A7X5HX71_9FIRM</name>
<keyword evidence="2" id="KW-0813">Transport</keyword>
<evidence type="ECO:0000256" key="1">
    <source>
        <dbReference type="ARBA" id="ARBA00010692"/>
    </source>
</evidence>
<dbReference type="Gene3D" id="1.10.1760.20">
    <property type="match status" value="1"/>
</dbReference>
<feature type="transmembrane region" description="Helical" evidence="3">
    <location>
        <begin position="84"/>
        <end position="101"/>
    </location>
</feature>
<reference evidence="4 5" key="1">
    <citation type="submission" date="2020-01" db="EMBL/GenBank/DDBJ databases">
        <title>Anaeroalcalibacter tamaniensis gen. nov., sp. nov., moderately halophilic strictly anaerobic fermenter bacterium from mud volcano of Taman peninsula.</title>
        <authorList>
            <person name="Frolova A."/>
            <person name="Merkel A.Y."/>
            <person name="Slobodkin A.I."/>
        </authorList>
    </citation>
    <scope>NUCLEOTIDE SEQUENCE [LARGE SCALE GENOMIC DNA]</scope>
    <source>
        <strain evidence="4 5">F-3ap</strain>
    </source>
</reference>
<dbReference type="EMBL" id="JAAEEH010000033">
    <property type="protein sequence ID" value="NDL68290.1"/>
    <property type="molecule type" value="Genomic_DNA"/>
</dbReference>
<keyword evidence="2 3" id="KW-0472">Membrane</keyword>